<sequence length="387" mass="43968">MAPRKRIKLDTSVSQEAEAALEYPGDSNDPSSFIACHEVESKTAAYLGYSNTEDKLPKYTSARVAFKILNDDLESYKNISDAAAAFPLTGDNARQRILAGRRLAAILSKMIEDFALMCTLDSKENKARQRTVLAGYKEAFPDRSNVPFLSPSKCYGPTLGPLDGEQKLEAYNRCWMLTKYFKYCQQLSSKAFENRFPANGDIKGTTVPPDMIPGWMRPKPKTADPKSTEAQAMLRADSLSKKTFSLCYYPRADNPDSRDAVEEHFELAAADGVEELSTLPQDFLIDPRLYDSLQCLRDQIRRQLRCHIFRFDLARVSLKYKRKEEDGTFPQSADLMNSDWTEIKPILHDEANDDFIFQVGFTTRSYEGTENIFEEPFNVPSHLVAYW</sequence>
<protein>
    <submittedName>
        <fullName evidence="1">Uncharacterized protein</fullName>
    </submittedName>
</protein>
<dbReference type="EMBL" id="KL584717">
    <property type="protein sequence ID" value="KEQ70540.1"/>
    <property type="molecule type" value="Genomic_DNA"/>
</dbReference>
<dbReference type="HOGENOM" id="CLU_586570_0_0_1"/>
<accession>A0A074WBQ6</accession>
<organism evidence="1 2">
    <name type="scientific">Aureobasidium namibiae CBS 147.97</name>
    <dbReference type="NCBI Taxonomy" id="1043004"/>
    <lineage>
        <taxon>Eukaryota</taxon>
        <taxon>Fungi</taxon>
        <taxon>Dikarya</taxon>
        <taxon>Ascomycota</taxon>
        <taxon>Pezizomycotina</taxon>
        <taxon>Dothideomycetes</taxon>
        <taxon>Dothideomycetidae</taxon>
        <taxon>Dothideales</taxon>
        <taxon>Saccotheciaceae</taxon>
        <taxon>Aureobasidium</taxon>
    </lineage>
</organism>
<gene>
    <name evidence="1" type="ORF">M436DRAFT_84627</name>
</gene>
<name>A0A074WBQ6_9PEZI</name>
<dbReference type="STRING" id="1043004.A0A074WBQ6"/>
<proteinExistence type="predicted"/>
<dbReference type="Proteomes" id="UP000027730">
    <property type="component" value="Unassembled WGS sequence"/>
</dbReference>
<dbReference type="RefSeq" id="XP_013424741.1">
    <property type="nucleotide sequence ID" value="XM_013569287.1"/>
</dbReference>
<dbReference type="GeneID" id="25417382"/>
<reference evidence="1 2" key="1">
    <citation type="journal article" date="2014" name="BMC Genomics">
        <title>Genome sequencing of four Aureobasidium pullulans varieties: biotechnological potential, stress tolerance, and description of new species.</title>
        <authorList>
            <person name="Gostin Ar C."/>
            <person name="Ohm R.A."/>
            <person name="Kogej T."/>
            <person name="Sonjak S."/>
            <person name="Turk M."/>
            <person name="Zajc J."/>
            <person name="Zalar P."/>
            <person name="Grube M."/>
            <person name="Sun H."/>
            <person name="Han J."/>
            <person name="Sharma A."/>
            <person name="Chiniquy J."/>
            <person name="Ngan C.Y."/>
            <person name="Lipzen A."/>
            <person name="Barry K."/>
            <person name="Grigoriev I.V."/>
            <person name="Gunde-Cimerman N."/>
        </authorList>
    </citation>
    <scope>NUCLEOTIDE SEQUENCE [LARGE SCALE GENOMIC DNA]</scope>
    <source>
        <strain evidence="1 2">CBS 147.97</strain>
    </source>
</reference>
<keyword evidence="2" id="KW-1185">Reference proteome</keyword>
<evidence type="ECO:0000313" key="1">
    <source>
        <dbReference type="EMBL" id="KEQ70540.1"/>
    </source>
</evidence>
<evidence type="ECO:0000313" key="2">
    <source>
        <dbReference type="Proteomes" id="UP000027730"/>
    </source>
</evidence>
<dbReference type="AlphaFoldDB" id="A0A074WBQ6"/>